<name>E7FQS3_9LACO</name>
<proteinExistence type="predicted"/>
<reference evidence="1 2" key="1">
    <citation type="submission" date="2011-01" db="EMBL/GenBank/DDBJ databases">
        <authorList>
            <person name="Muzny D."/>
            <person name="Qin X."/>
            <person name="Buhay C."/>
            <person name="Dugan-Rocha S."/>
            <person name="Ding Y."/>
            <person name="Chen G."/>
            <person name="Hawes A."/>
            <person name="Holder M."/>
            <person name="Jhangiani S."/>
            <person name="Johnson A."/>
            <person name="Khan Z."/>
            <person name="Li Z."/>
            <person name="Liu W."/>
            <person name="Liu X."/>
            <person name="Perez L."/>
            <person name="Shen H."/>
            <person name="Wang Q."/>
            <person name="Watt J."/>
            <person name="Xi L."/>
            <person name="Xin Y."/>
            <person name="Zhou J."/>
            <person name="Deng J."/>
            <person name="Jiang H."/>
            <person name="Liu Y."/>
            <person name="Qu J."/>
            <person name="Song X.-Z."/>
            <person name="Zhang L."/>
            <person name="Villasana D."/>
            <person name="Johnson A."/>
            <person name="Liu J."/>
            <person name="Liyanage D."/>
            <person name="Lorensuhewa L."/>
            <person name="Robinson T."/>
            <person name="Song A."/>
            <person name="Song B.-B."/>
            <person name="Dinh H."/>
            <person name="Thornton R."/>
            <person name="Coyle M."/>
            <person name="Francisco L."/>
            <person name="Jackson L."/>
            <person name="Javaid M."/>
            <person name="Korchina V."/>
            <person name="Kovar C."/>
            <person name="Mata R."/>
            <person name="Mathew T."/>
            <person name="Ngo R."/>
            <person name="Nguyen L."/>
            <person name="Nguyen N."/>
            <person name="Okwuonu G."/>
            <person name="Ongeri F."/>
            <person name="Pham C."/>
            <person name="Simmons D."/>
            <person name="Wilczek-Boney K."/>
            <person name="Hale W."/>
            <person name="Jakkamsetti A."/>
            <person name="Pham P."/>
            <person name="Ruth R."/>
            <person name="San Lucas F."/>
            <person name="Warren J."/>
            <person name="Zhang J."/>
            <person name="Zhao Z."/>
            <person name="Zhou C."/>
            <person name="Zhu D."/>
            <person name="Lee S."/>
            <person name="Bess C."/>
            <person name="Blankenburg K."/>
            <person name="Forbes L."/>
            <person name="Fu Q."/>
            <person name="Gubbala S."/>
            <person name="Hirani K."/>
            <person name="Jayaseelan J.C."/>
            <person name="Lara F."/>
            <person name="Munidasa M."/>
            <person name="Palculict T."/>
            <person name="Patil S."/>
            <person name="Pu L.-L."/>
            <person name="Saada N."/>
            <person name="Tang L."/>
            <person name="Weissenberger G."/>
            <person name="Zhu Y."/>
            <person name="Hemphill L."/>
            <person name="Shang Y."/>
            <person name="Youmans B."/>
            <person name="Ayvaz T."/>
            <person name="Ross M."/>
            <person name="Santibanez J."/>
            <person name="Aqrawi P."/>
            <person name="Gross S."/>
            <person name="Joshi V."/>
            <person name="Fowler G."/>
            <person name="Nazareth L."/>
            <person name="Reid J."/>
            <person name="Worley K."/>
            <person name="Petrosino J."/>
            <person name="Highlander S."/>
            <person name="Gibbs R."/>
        </authorList>
    </citation>
    <scope>NUCLEOTIDE SEQUENCE [LARGE SCALE GENOMIC DNA]</scope>
    <source>
        <strain evidence="1 2">ATCC 25644</strain>
    </source>
</reference>
<protein>
    <submittedName>
        <fullName evidence="1">Uncharacterized protein</fullName>
    </submittedName>
</protein>
<dbReference type="HOGENOM" id="CLU_2437165_0_0_9"/>
<accession>E7FQS3</accession>
<organism evidence="1 2">
    <name type="scientific">Ligilactobacillus ruminis ATCC 25644</name>
    <dbReference type="NCBI Taxonomy" id="525362"/>
    <lineage>
        <taxon>Bacteria</taxon>
        <taxon>Bacillati</taxon>
        <taxon>Bacillota</taxon>
        <taxon>Bacilli</taxon>
        <taxon>Lactobacillales</taxon>
        <taxon>Lactobacillaceae</taxon>
        <taxon>Ligilactobacillus</taxon>
    </lineage>
</organism>
<comment type="caution">
    <text evidence="1">The sequence shown here is derived from an EMBL/GenBank/DDBJ whole genome shotgun (WGS) entry which is preliminary data.</text>
</comment>
<dbReference type="AlphaFoldDB" id="E7FQS3"/>
<evidence type="ECO:0000313" key="2">
    <source>
        <dbReference type="Proteomes" id="UP000004099"/>
    </source>
</evidence>
<evidence type="ECO:0000313" key="1">
    <source>
        <dbReference type="EMBL" id="EFZ34623.1"/>
    </source>
</evidence>
<dbReference type="EMBL" id="ACGS02000038">
    <property type="protein sequence ID" value="EFZ34623.1"/>
    <property type="molecule type" value="Genomic_DNA"/>
</dbReference>
<gene>
    <name evidence="1" type="ORF">HMPREF0542_11148</name>
</gene>
<dbReference type="Proteomes" id="UP000004099">
    <property type="component" value="Unassembled WGS sequence"/>
</dbReference>
<sequence length="90" mass="10220">MHQNHIFDKKSMPDNERAFIILVASEPSLQVCVSAAYVVIAVGNRRLNADFATSVETSRLGKVTSSVKYWYLNFSVFVTIFKIRQNFISC</sequence>